<feature type="compositionally biased region" description="Polar residues" evidence="1">
    <location>
        <begin position="158"/>
        <end position="176"/>
    </location>
</feature>
<keyword evidence="3" id="KW-1185">Reference proteome</keyword>
<dbReference type="InParanoid" id="C4JRA1"/>
<feature type="compositionally biased region" description="Polar residues" evidence="1">
    <location>
        <begin position="184"/>
        <end position="194"/>
    </location>
</feature>
<accession>C4JRA1</accession>
<reference evidence="3" key="1">
    <citation type="journal article" date="2009" name="Genome Res.">
        <title>Comparative genomic analyses of the human fungal pathogens Coccidioides and their relatives.</title>
        <authorList>
            <person name="Sharpton T.J."/>
            <person name="Stajich J.E."/>
            <person name="Rounsley S.D."/>
            <person name="Gardner M.J."/>
            <person name="Wortman J.R."/>
            <person name="Jordar V.S."/>
            <person name="Maiti R."/>
            <person name="Kodira C.D."/>
            <person name="Neafsey D.E."/>
            <person name="Zeng Q."/>
            <person name="Hung C.-Y."/>
            <person name="McMahan C."/>
            <person name="Muszewska A."/>
            <person name="Grynberg M."/>
            <person name="Mandel M.A."/>
            <person name="Kellner E.M."/>
            <person name="Barker B.M."/>
            <person name="Galgiani J.N."/>
            <person name="Orbach M.J."/>
            <person name="Kirkland T.N."/>
            <person name="Cole G.T."/>
            <person name="Henn M.R."/>
            <person name="Birren B.W."/>
            <person name="Taylor J.W."/>
        </authorList>
    </citation>
    <scope>NUCLEOTIDE SEQUENCE [LARGE SCALE GENOMIC DNA]</scope>
    <source>
        <strain evidence="3">UAMH 1704</strain>
    </source>
</reference>
<feature type="compositionally biased region" description="Polar residues" evidence="1">
    <location>
        <begin position="133"/>
        <end position="144"/>
    </location>
</feature>
<dbReference type="RefSeq" id="XP_002584301.1">
    <property type="nucleotide sequence ID" value="XM_002584255.1"/>
</dbReference>
<dbReference type="Proteomes" id="UP000002058">
    <property type="component" value="Unassembled WGS sequence"/>
</dbReference>
<dbReference type="GeneID" id="8438044"/>
<dbReference type="eggNOG" id="ENOG502SCA5">
    <property type="taxonomic scope" value="Eukaryota"/>
</dbReference>
<feature type="compositionally biased region" description="Basic and acidic residues" evidence="1">
    <location>
        <begin position="312"/>
        <end position="354"/>
    </location>
</feature>
<dbReference type="KEGG" id="ure:UREG_04990"/>
<dbReference type="EMBL" id="CH476617">
    <property type="protein sequence ID" value="EEP80148.1"/>
    <property type="molecule type" value="Genomic_DNA"/>
</dbReference>
<dbReference type="VEuPathDB" id="FungiDB:UREG_04990"/>
<feature type="compositionally biased region" description="Basic and acidic residues" evidence="1">
    <location>
        <begin position="369"/>
        <end position="382"/>
    </location>
</feature>
<dbReference type="OMA" id="ENQPHDP"/>
<dbReference type="STRING" id="336963.C4JRA1"/>
<organism evidence="2 3">
    <name type="scientific">Uncinocarpus reesii (strain UAMH 1704)</name>
    <dbReference type="NCBI Taxonomy" id="336963"/>
    <lineage>
        <taxon>Eukaryota</taxon>
        <taxon>Fungi</taxon>
        <taxon>Dikarya</taxon>
        <taxon>Ascomycota</taxon>
        <taxon>Pezizomycotina</taxon>
        <taxon>Eurotiomycetes</taxon>
        <taxon>Eurotiomycetidae</taxon>
        <taxon>Onygenales</taxon>
        <taxon>Onygenaceae</taxon>
        <taxon>Uncinocarpus</taxon>
    </lineage>
</organism>
<feature type="compositionally biased region" description="Polar residues" evidence="1">
    <location>
        <begin position="67"/>
        <end position="84"/>
    </location>
</feature>
<feature type="compositionally biased region" description="Basic and acidic residues" evidence="1">
    <location>
        <begin position="230"/>
        <end position="246"/>
    </location>
</feature>
<proteinExistence type="predicted"/>
<protein>
    <submittedName>
        <fullName evidence="2">Uncharacterized protein</fullName>
    </submittedName>
</protein>
<evidence type="ECO:0000313" key="3">
    <source>
        <dbReference type="Proteomes" id="UP000002058"/>
    </source>
</evidence>
<dbReference type="AlphaFoldDB" id="C4JRA1"/>
<feature type="compositionally biased region" description="Basic and acidic residues" evidence="1">
    <location>
        <begin position="7"/>
        <end position="25"/>
    </location>
</feature>
<sequence length="382" mass="40088">MKNAYHAAEKVIWGEERPPASKEEPIAGVKGEGTPSDPYDAGNVSGEEPISGVKGEGTPSDPYDAGNVSSSGPVDSSNTQTSGFTEGHSAKVANPHTSPHTGIAGCSIVPVGATLPGAGTSSLSGASKMPNDPMQSTAPTTGGSIQPVGPMEPGRDVSGSSGLEQFKTAPSDSPSTGLKEPTGTAPQKLSSNEPFASFPNRHEDFKPQHRATGPELTEVYHNQGGSGNQFDRREMQEDPGMKDRSNTKPTLESENYHPAETEAGLSTNAGAADTSHEQTSTKTPKGGETAQQPGEETVVRSTGFAAEGGNFDAKEPGAGREADRLLDEQQRRDPNSEPVKRHSVDRQKPEDHHGGLWTGTHKAGITFTKAKEKLHIKKPRDS</sequence>
<dbReference type="OrthoDB" id="5388207at2759"/>
<evidence type="ECO:0000313" key="2">
    <source>
        <dbReference type="EMBL" id="EEP80148.1"/>
    </source>
</evidence>
<gene>
    <name evidence="2" type="ORF">UREG_04990</name>
</gene>
<feature type="compositionally biased region" description="Polar residues" evidence="1">
    <location>
        <begin position="277"/>
        <end position="294"/>
    </location>
</feature>
<name>C4JRA1_UNCRE</name>
<feature type="region of interest" description="Disordered" evidence="1">
    <location>
        <begin position="1"/>
        <end position="382"/>
    </location>
</feature>
<evidence type="ECO:0000256" key="1">
    <source>
        <dbReference type="SAM" id="MobiDB-lite"/>
    </source>
</evidence>
<dbReference type="HOGENOM" id="CLU_724003_0_0_1"/>